<proteinExistence type="predicted"/>
<comment type="caution">
    <text evidence="1">The sequence shown here is derived from an EMBL/GenBank/DDBJ whole genome shotgun (WGS) entry which is preliminary data.</text>
</comment>
<organism evidence="1 2">
    <name type="scientific">Datura stramonium</name>
    <name type="common">Jimsonweed</name>
    <name type="synonym">Common thornapple</name>
    <dbReference type="NCBI Taxonomy" id="4076"/>
    <lineage>
        <taxon>Eukaryota</taxon>
        <taxon>Viridiplantae</taxon>
        <taxon>Streptophyta</taxon>
        <taxon>Embryophyta</taxon>
        <taxon>Tracheophyta</taxon>
        <taxon>Spermatophyta</taxon>
        <taxon>Magnoliopsida</taxon>
        <taxon>eudicotyledons</taxon>
        <taxon>Gunneridae</taxon>
        <taxon>Pentapetalae</taxon>
        <taxon>asterids</taxon>
        <taxon>lamiids</taxon>
        <taxon>Solanales</taxon>
        <taxon>Solanaceae</taxon>
        <taxon>Solanoideae</taxon>
        <taxon>Datureae</taxon>
        <taxon>Datura</taxon>
    </lineage>
</organism>
<accession>A0ABS8T8T4</accession>
<dbReference type="PANTHER" id="PTHR31110">
    <property type="entry name" value="PESTICIDAL CRYSTAL CRY8BA PROTEIN"/>
    <property type="match status" value="1"/>
</dbReference>
<gene>
    <name evidence="1" type="ORF">HAX54_005461</name>
</gene>
<protein>
    <submittedName>
        <fullName evidence="1">Uncharacterized protein</fullName>
    </submittedName>
</protein>
<dbReference type="Proteomes" id="UP000823775">
    <property type="component" value="Unassembled WGS sequence"/>
</dbReference>
<name>A0ABS8T8T4_DATST</name>
<reference evidence="1 2" key="1">
    <citation type="journal article" date="2021" name="BMC Genomics">
        <title>Datura genome reveals duplications of psychoactive alkaloid biosynthetic genes and high mutation rate following tissue culture.</title>
        <authorList>
            <person name="Rajewski A."/>
            <person name="Carter-House D."/>
            <person name="Stajich J."/>
            <person name="Litt A."/>
        </authorList>
    </citation>
    <scope>NUCLEOTIDE SEQUENCE [LARGE SCALE GENOMIC DNA]</scope>
    <source>
        <strain evidence="1">AR-01</strain>
    </source>
</reference>
<dbReference type="PANTHER" id="PTHR31110:SF3">
    <property type="entry name" value="PORTAL PROTEIN"/>
    <property type="match status" value="1"/>
</dbReference>
<keyword evidence="2" id="KW-1185">Reference proteome</keyword>
<sequence>MDVATPTKDYLELIRELLVSVMKERSDRNANFSKLAKIPELKLMQTYDFFLFQKSLLLGYETEIEGILATVLKNYKSLDESYCTGLADMSAPTPETAAPVLAPNL</sequence>
<evidence type="ECO:0000313" key="2">
    <source>
        <dbReference type="Proteomes" id="UP000823775"/>
    </source>
</evidence>
<evidence type="ECO:0000313" key="1">
    <source>
        <dbReference type="EMBL" id="MCD7467819.1"/>
    </source>
</evidence>
<dbReference type="EMBL" id="JACEIK010001272">
    <property type="protein sequence ID" value="MCD7467819.1"/>
    <property type="molecule type" value="Genomic_DNA"/>
</dbReference>